<dbReference type="Pfam" id="PF06048">
    <property type="entry name" value="DUF927"/>
    <property type="match status" value="1"/>
</dbReference>
<keyword evidence="4" id="KW-1185">Reference proteome</keyword>
<evidence type="ECO:0000256" key="1">
    <source>
        <dbReference type="SAM" id="MobiDB-lite"/>
    </source>
</evidence>
<organism evidence="3 4">
    <name type="scientific">Falsiroseomonas frigidaquae</name>
    <dbReference type="NCBI Taxonomy" id="487318"/>
    <lineage>
        <taxon>Bacteria</taxon>
        <taxon>Pseudomonadati</taxon>
        <taxon>Pseudomonadota</taxon>
        <taxon>Alphaproteobacteria</taxon>
        <taxon>Acetobacterales</taxon>
        <taxon>Roseomonadaceae</taxon>
        <taxon>Falsiroseomonas</taxon>
    </lineage>
</organism>
<comment type="caution">
    <text evidence="3">The sequence shown here is derived from an EMBL/GenBank/DDBJ whole genome shotgun (WGS) entry which is preliminary data.</text>
</comment>
<evidence type="ECO:0000313" key="4">
    <source>
        <dbReference type="Proteomes" id="UP000765160"/>
    </source>
</evidence>
<proteinExistence type="predicted"/>
<gene>
    <name evidence="3" type="ORF">HB662_26955</name>
</gene>
<name>A0ABX1F7R4_9PROT</name>
<accession>A0ABX1F7R4</accession>
<reference evidence="3 4" key="1">
    <citation type="submission" date="2020-03" db="EMBL/GenBank/DDBJ databases">
        <title>Roseomonas selenitidurans sp. nov. isolated from soil.</title>
        <authorList>
            <person name="Liu H."/>
        </authorList>
    </citation>
    <scope>NUCLEOTIDE SEQUENCE [LARGE SCALE GENOMIC DNA]</scope>
    <source>
        <strain evidence="3 4">JCM 15073</strain>
    </source>
</reference>
<protein>
    <submittedName>
        <fullName evidence="3">DUF927 domain-containing protein</fullName>
    </submittedName>
</protein>
<evidence type="ECO:0000259" key="2">
    <source>
        <dbReference type="Pfam" id="PF06048"/>
    </source>
</evidence>
<feature type="compositionally biased region" description="Basic and acidic residues" evidence="1">
    <location>
        <begin position="1"/>
        <end position="21"/>
    </location>
</feature>
<feature type="region of interest" description="Disordered" evidence="1">
    <location>
        <begin position="525"/>
        <end position="566"/>
    </location>
</feature>
<sequence>MTAPERDDDPKPERKPREAIRRAVRGAPSATPAAPPEPKVPDRTDGRFEMNRVRGLFCKREEKTPLWLSAPFRVLAETRDPESRAWGLLLHFRNRDGVVHELAIPKRLIAGEGGEVRQLLADHGLDLASSQAARQAFMDYLCSIQTRERAVSVPRIGWHRVADRLVFVLPDGVIGEASERVILQSAEPQPHDFRKGGSLDEWKAKVATLCIGNSRLMLAASTALAGPLLELLGEEGGGVHYVGNSSVGKSAAGRIAASVWGGGPREGAKDFWRSWNGTANGQEGAAALHNDALMILDEMNQARAQEVGDVVFMIANGAGKLRAQRSGFMRQQARFRLLVFSTGEGTLEAKMAEAGQRVMAGQEVRLVHVPADAGAGHGLFEDLQGCADGGALAKRIEAATRHHYGVAARAFLVWLTAQMAVDELALRRRLAGLVDALFQRLVPAGADGQVQRMARRFALIAAAGELAAEAGIVPWPATDAECAARLCLEAALSERGTVGAREDAAAVRKLRDFLISNGPSRFEIWADRNSRRQDSEDRGHDGQDEQPGRPQGRSKEPGEGGGLPPGIYKVRDRRLGLVVPVAAIVGKPPTYRPRLDFDGITRATIDRDFPRLMAKAIDKALKEAT</sequence>
<evidence type="ECO:0000313" key="3">
    <source>
        <dbReference type="EMBL" id="NKE48441.1"/>
    </source>
</evidence>
<feature type="compositionally biased region" description="Basic and acidic residues" evidence="1">
    <location>
        <begin position="525"/>
        <end position="558"/>
    </location>
</feature>
<dbReference type="Proteomes" id="UP000765160">
    <property type="component" value="Unassembled WGS sequence"/>
</dbReference>
<feature type="domain" description="DUF927" evidence="2">
    <location>
        <begin position="60"/>
        <end position="333"/>
    </location>
</feature>
<dbReference type="EMBL" id="JAAVTX010000009">
    <property type="protein sequence ID" value="NKE48441.1"/>
    <property type="molecule type" value="Genomic_DNA"/>
</dbReference>
<feature type="region of interest" description="Disordered" evidence="1">
    <location>
        <begin position="1"/>
        <end position="46"/>
    </location>
</feature>
<dbReference type="InterPro" id="IPR009270">
    <property type="entry name" value="DUF927"/>
</dbReference>